<keyword evidence="1" id="KW-0503">Monooxygenase</keyword>
<dbReference type="PRINTS" id="PR00385">
    <property type="entry name" value="P450"/>
</dbReference>
<evidence type="ECO:0000313" key="2">
    <source>
        <dbReference type="EMBL" id="KAK8507790.1"/>
    </source>
</evidence>
<dbReference type="InterPro" id="IPR002401">
    <property type="entry name" value="Cyt_P450_E_grp-I"/>
</dbReference>
<dbReference type="EMBL" id="JBBPBM010000105">
    <property type="protein sequence ID" value="KAK8507790.1"/>
    <property type="molecule type" value="Genomic_DNA"/>
</dbReference>
<keyword evidence="1" id="KW-0479">Metal-binding</keyword>
<gene>
    <name evidence="2" type="ORF">V6N12_074355</name>
</gene>
<comment type="similarity">
    <text evidence="1">Belongs to the cytochrome P450 family.</text>
</comment>
<dbReference type="Proteomes" id="UP001472677">
    <property type="component" value="Unassembled WGS sequence"/>
</dbReference>
<dbReference type="PROSITE" id="PS00086">
    <property type="entry name" value="CYTOCHROME_P450"/>
    <property type="match status" value="1"/>
</dbReference>
<dbReference type="InterPro" id="IPR017972">
    <property type="entry name" value="Cyt_P450_CS"/>
</dbReference>
<reference evidence="2 3" key="1">
    <citation type="journal article" date="2024" name="G3 (Bethesda)">
        <title>Genome assembly of Hibiscus sabdariffa L. provides insights into metabolisms of medicinal natural products.</title>
        <authorList>
            <person name="Kim T."/>
        </authorList>
    </citation>
    <scope>NUCLEOTIDE SEQUENCE [LARGE SCALE GENOMIC DNA]</scope>
    <source>
        <strain evidence="2">TK-2024</strain>
        <tissue evidence="2">Old leaves</tissue>
    </source>
</reference>
<keyword evidence="3" id="KW-1185">Reference proteome</keyword>
<organism evidence="2 3">
    <name type="scientific">Hibiscus sabdariffa</name>
    <name type="common">roselle</name>
    <dbReference type="NCBI Taxonomy" id="183260"/>
    <lineage>
        <taxon>Eukaryota</taxon>
        <taxon>Viridiplantae</taxon>
        <taxon>Streptophyta</taxon>
        <taxon>Embryophyta</taxon>
        <taxon>Tracheophyta</taxon>
        <taxon>Spermatophyta</taxon>
        <taxon>Magnoliopsida</taxon>
        <taxon>eudicotyledons</taxon>
        <taxon>Gunneridae</taxon>
        <taxon>Pentapetalae</taxon>
        <taxon>rosids</taxon>
        <taxon>malvids</taxon>
        <taxon>Malvales</taxon>
        <taxon>Malvaceae</taxon>
        <taxon>Malvoideae</taxon>
        <taxon>Hibiscus</taxon>
    </lineage>
</organism>
<dbReference type="PANTHER" id="PTHR47951">
    <property type="entry name" value="OS08G0547900 PROTEIN"/>
    <property type="match status" value="1"/>
</dbReference>
<dbReference type="Gene3D" id="1.10.630.10">
    <property type="entry name" value="Cytochrome P450"/>
    <property type="match status" value="1"/>
</dbReference>
<proteinExistence type="inferred from homology"/>
<dbReference type="InterPro" id="IPR001128">
    <property type="entry name" value="Cyt_P450"/>
</dbReference>
<dbReference type="SUPFAM" id="SSF48264">
    <property type="entry name" value="Cytochrome P450"/>
    <property type="match status" value="1"/>
</dbReference>
<accession>A0ABR2BMI9</accession>
<evidence type="ECO:0000313" key="3">
    <source>
        <dbReference type="Proteomes" id="UP001472677"/>
    </source>
</evidence>
<comment type="caution">
    <text evidence="2">The sequence shown here is derived from an EMBL/GenBank/DDBJ whole genome shotgun (WGS) entry which is preliminary data.</text>
</comment>
<keyword evidence="1" id="KW-0349">Heme</keyword>
<dbReference type="InterPro" id="IPR036396">
    <property type="entry name" value="Cyt_P450_sf"/>
</dbReference>
<keyword evidence="1" id="KW-0408">Iron</keyword>
<keyword evidence="1" id="KW-0560">Oxidoreductase</keyword>
<evidence type="ECO:0008006" key="4">
    <source>
        <dbReference type="Google" id="ProtNLM"/>
    </source>
</evidence>
<protein>
    <recommendedName>
        <fullName evidence="4">Cytochrome P450</fullName>
    </recommendedName>
</protein>
<evidence type="ECO:0000256" key="1">
    <source>
        <dbReference type="RuleBase" id="RU000461"/>
    </source>
</evidence>
<sequence length="520" mass="58791">MLNLYEKVNVLACQGWSWSCHAHTTVKPASTLTAAVLAVFCFAWWWTKKFTNTNPPLPPGPRGLPILGNLPFIKRDLHRYFAELSEIYGPIFKLQLGTKTCIVINSHSIAKAVLKDHDAIFANRDTPAAAIVGMFGGVDIVWRPSGPDFIRLRKLLLHLVMSKSRLDASYELRRREVRQMMKDLHGKIGSLVDIGELVALTTLKLIITSLWGGSSERRSDLIELKKRLEEFVRLVGAPNVSDFLPVLAPFDLQGIESKSRKILSWFYEKFESVIMNRLKTEDVGEDFLQQLLELNQRGDDQISLSDNEIKALLLDMMIGGMDTTTTTVVWAMTELLRHPDKMAKLVEELDTVAGNQNIVEEESRLSQLLYLNAVVKETLRLHPVAPLLVPHMPSETSIIAGYTIPKHSRVFINAWAIQRNPQLWDGPLEFQPERFLKADISYQGNDLRYIPFGSGRRICAGIAMAEKMVGLLLAVLLHSFEWKLPEGTKPDIQEEFGVILKKMEPLVAIPFARLSNLEQY</sequence>
<dbReference type="PRINTS" id="PR00463">
    <property type="entry name" value="EP450I"/>
</dbReference>
<dbReference type="PANTHER" id="PTHR47951:SF8">
    <property type="entry name" value="CYTOCHROME P450 93A2-LIKE"/>
    <property type="match status" value="1"/>
</dbReference>
<dbReference type="Pfam" id="PF00067">
    <property type="entry name" value="p450"/>
    <property type="match status" value="1"/>
</dbReference>
<name>A0ABR2BMI9_9ROSI</name>